<name>A0A0F7V7T5_TOXGV</name>
<dbReference type="AlphaFoldDB" id="A0A0F7V7T5"/>
<evidence type="ECO:0000313" key="2">
    <source>
        <dbReference type="EMBL" id="CEL78434.1"/>
    </source>
</evidence>
<reference evidence="2" key="1">
    <citation type="journal article" date="2015" name="PLoS ONE">
        <title>Comprehensive Evaluation of Toxoplasma gondii VEG and Neospora caninum LIV Genomes with Tachyzoite Stage Transcriptome and Proteome Defines Novel Transcript Features.</title>
        <authorList>
            <person name="Ramaprasad A."/>
            <person name="Mourier T."/>
            <person name="Naeem R."/>
            <person name="Malas T.B."/>
            <person name="Moussa E."/>
            <person name="Panigrahi A."/>
            <person name="Vermont S.J."/>
            <person name="Otto T.D."/>
            <person name="Wastling J."/>
            <person name="Pain A."/>
        </authorList>
    </citation>
    <scope>NUCLEOTIDE SEQUENCE</scope>
    <source>
        <strain evidence="2">VEG</strain>
    </source>
</reference>
<accession>A0A0F7V7T5</accession>
<protein>
    <submittedName>
        <fullName evidence="2">Uncharacterized protein</fullName>
    </submittedName>
</protein>
<feature type="region of interest" description="Disordered" evidence="1">
    <location>
        <begin position="205"/>
        <end position="244"/>
    </location>
</feature>
<feature type="compositionally biased region" description="Basic residues" evidence="1">
    <location>
        <begin position="232"/>
        <end position="241"/>
    </location>
</feature>
<proteinExistence type="predicted"/>
<organism evidence="2">
    <name type="scientific">Toxoplasma gondii (strain ATCC 50861 / VEG)</name>
    <dbReference type="NCBI Taxonomy" id="432359"/>
    <lineage>
        <taxon>Eukaryota</taxon>
        <taxon>Sar</taxon>
        <taxon>Alveolata</taxon>
        <taxon>Apicomplexa</taxon>
        <taxon>Conoidasida</taxon>
        <taxon>Coccidia</taxon>
        <taxon>Eucoccidiorida</taxon>
        <taxon>Eimeriorina</taxon>
        <taxon>Sarcocystidae</taxon>
        <taxon>Toxoplasma</taxon>
    </lineage>
</organism>
<gene>
    <name evidence="2" type="ORF">BN1205_003940</name>
</gene>
<feature type="region of interest" description="Disordered" evidence="1">
    <location>
        <begin position="17"/>
        <end position="42"/>
    </location>
</feature>
<dbReference type="EMBL" id="LN714502">
    <property type="protein sequence ID" value="CEL78434.1"/>
    <property type="molecule type" value="Genomic_DNA"/>
</dbReference>
<evidence type="ECO:0000256" key="1">
    <source>
        <dbReference type="SAM" id="MobiDB-lite"/>
    </source>
</evidence>
<feature type="compositionally biased region" description="Basic and acidic residues" evidence="1">
    <location>
        <begin position="17"/>
        <end position="30"/>
    </location>
</feature>
<sequence>MVLQICRSGLKTAEQSRDHAVARASSEKAISDPTAAEAPFESGTDAQVLSQVSAAQEASVELDGEIATPETIEIGQSRESSHEFTILYITETVPVEAVQSRSPPTTVDVYIAALNGTMLHDDSAFMFVTVYYGNGTEGDTLTAHVQEPQTQGVWKRPYSIQKSSTYLGRPHFGAEELKDPDHLERNRISVAKYADAPQTRGYFETSRDHRTTQADSLFHRRKKPGSIENQRRHPRKLRRRDGNRENTYLQFQPAYGQDLHTFVHIAAGKAEAALVGNILFNPKPKGDIYVQSVLEIPHAFRKWVDPEYAPLWDPEFIVTGDYWSSTLTPWYNTSAISFTNGTYAMAEGFYKHRSASSAKMVISVDLEAARHETEKFMSLLGAQTTQNSRLALELSELTDKVRFARQQLRMQSEGKRVRFVLIFTNNCRHRLVWLPLASELKCRTNQKIKNASALRELQLYQETIMRHTSEIELCEAQAVERKLALALQVEKSGANAVERETSYKRAKADKEASLSSLSRQVTEKKAQLSQLTEGVCRLREAVATSKSERQLLLQRHAQTVAILRTRFDAELKELQSEGPRGPLMIQKLEREIEALELVSPEQLFFRPLQQSQAVTTLQKRNLLSKEKEYFLSRFSTTTTNQAGRPVLLPQTKPQLNKKSLYELLSTAITETVPQE</sequence>